<dbReference type="Proteomes" id="UP000295756">
    <property type="component" value="Chromosome"/>
</dbReference>
<evidence type="ECO:0000313" key="8">
    <source>
        <dbReference type="Proteomes" id="UP000295756"/>
    </source>
</evidence>
<name>A0ABX5SJN3_9LACO</name>
<dbReference type="PANTHER" id="PTHR43649:SF31">
    <property type="entry name" value="SN-GLYCEROL-3-PHOSPHATE-BINDING PERIPLASMIC PROTEIN UGPB"/>
    <property type="match status" value="1"/>
</dbReference>
<keyword evidence="5" id="KW-0574">Periplasm</keyword>
<keyword evidence="3" id="KW-0813">Transport</keyword>
<comment type="subcellular location">
    <subcellularLocation>
        <location evidence="1">Cell envelope</location>
    </subcellularLocation>
</comment>
<reference evidence="7 8" key="1">
    <citation type="submission" date="2019-03" db="EMBL/GenBank/DDBJ databases">
        <title>Complete Genome Sequence of Leuconostoc kimchii strain NKJ218 Isolated from Homemade Kimchi.</title>
        <authorList>
            <person name="Jung J.Y."/>
            <person name="Jin H.M."/>
            <person name="Jung J.-W."/>
            <person name="Lee S.-Y."/>
            <person name="Ryu B.-G."/>
            <person name="Han S.-S."/>
            <person name="Kang H.K."/>
            <person name="Choi H.W."/>
            <person name="Chung E.J."/>
            <person name="Choi K.-M."/>
        </authorList>
    </citation>
    <scope>NUCLEOTIDE SEQUENCE [LARGE SCALE GENOMIC DNA]</scope>
    <source>
        <strain evidence="7 8">NKJ218</strain>
    </source>
</reference>
<protein>
    <submittedName>
        <fullName evidence="7">ABC transporter substrate-binding protein</fullName>
    </submittedName>
</protein>
<dbReference type="Gene3D" id="3.40.190.10">
    <property type="entry name" value="Periplasmic binding protein-like II"/>
    <property type="match status" value="2"/>
</dbReference>
<dbReference type="InterPro" id="IPR006061">
    <property type="entry name" value="SBP_1_CS"/>
</dbReference>
<evidence type="ECO:0000256" key="6">
    <source>
        <dbReference type="SAM" id="MobiDB-lite"/>
    </source>
</evidence>
<dbReference type="InterPro" id="IPR006059">
    <property type="entry name" value="SBP"/>
</dbReference>
<dbReference type="Pfam" id="PF13416">
    <property type="entry name" value="SBP_bac_8"/>
    <property type="match status" value="1"/>
</dbReference>
<evidence type="ECO:0000256" key="2">
    <source>
        <dbReference type="ARBA" id="ARBA00008520"/>
    </source>
</evidence>
<evidence type="ECO:0000256" key="3">
    <source>
        <dbReference type="ARBA" id="ARBA00022448"/>
    </source>
</evidence>
<proteinExistence type="inferred from homology"/>
<dbReference type="RefSeq" id="WP_013104150.1">
    <property type="nucleotide sequence ID" value="NZ_CP037939.1"/>
</dbReference>
<evidence type="ECO:0000313" key="7">
    <source>
        <dbReference type="EMBL" id="QBR47574.1"/>
    </source>
</evidence>
<evidence type="ECO:0000256" key="1">
    <source>
        <dbReference type="ARBA" id="ARBA00004196"/>
    </source>
</evidence>
<organism evidence="7 8">
    <name type="scientific">Leuconostoc kimchii</name>
    <dbReference type="NCBI Taxonomy" id="136609"/>
    <lineage>
        <taxon>Bacteria</taxon>
        <taxon>Bacillati</taxon>
        <taxon>Bacillota</taxon>
        <taxon>Bacilli</taxon>
        <taxon>Lactobacillales</taxon>
        <taxon>Lactobacillaceae</taxon>
        <taxon>Leuconostoc</taxon>
    </lineage>
</organism>
<dbReference type="PROSITE" id="PS01037">
    <property type="entry name" value="SBP_BACTERIAL_1"/>
    <property type="match status" value="1"/>
</dbReference>
<feature type="region of interest" description="Disordered" evidence="6">
    <location>
        <begin position="423"/>
        <end position="442"/>
    </location>
</feature>
<dbReference type="InterPro" id="IPR050490">
    <property type="entry name" value="Bact_solute-bd_prot1"/>
</dbReference>
<evidence type="ECO:0000256" key="5">
    <source>
        <dbReference type="ARBA" id="ARBA00022764"/>
    </source>
</evidence>
<sequence length="442" mass="48252">MLQKIAKYAALTTIGLSAIVPLTQIHADTTSRQNVVFWHSMTGQNATAINRVVDDFNASQTKYKVIPEFQGQYVEALPKFLSVGGTKKAPDLFQSNEISTKQLSTSGMIEPMQTLIKKYHYNTKNLRKNILNYYTIDGKLYSMPFNSSAPVLYYNKDAFKNAGIDNLPQRPTYDQVTEAAKKLKEKSGKARLSILPYGWTFEELLANQKQTLVNHGNGRTKTATKATFNNKAGKNILNWIKTNADAGTLVDYGTGANAGDTELSAFTSNQIDMFINSSASLGNIKKDAKFNVGVTYLPNPKGVKANGVVIGGASIWLSKGKSTKSQKGAFEFLKFATSVKEQAQWSIDTGYFAVNNKSYDTKALTDAFKETPILAAPVSQLKATTINKASAGALITAMPKERINTQNAMENVINGKDVDSELAKAEKQTTADIKAANEQSGE</sequence>
<dbReference type="PANTHER" id="PTHR43649">
    <property type="entry name" value="ARABINOSE-BINDING PROTEIN-RELATED"/>
    <property type="match status" value="1"/>
</dbReference>
<keyword evidence="4" id="KW-0732">Signal</keyword>
<dbReference type="EMBL" id="CP037939">
    <property type="protein sequence ID" value="QBR47574.1"/>
    <property type="molecule type" value="Genomic_DNA"/>
</dbReference>
<comment type="similarity">
    <text evidence="2">Belongs to the bacterial solute-binding protein 1 family.</text>
</comment>
<accession>A0ABX5SJN3</accession>
<dbReference type="CDD" id="cd14748">
    <property type="entry name" value="PBP2_UgpB"/>
    <property type="match status" value="1"/>
</dbReference>
<dbReference type="SUPFAM" id="SSF53850">
    <property type="entry name" value="Periplasmic binding protein-like II"/>
    <property type="match status" value="1"/>
</dbReference>
<gene>
    <name evidence="7" type="ORF">EW139_05340</name>
</gene>
<evidence type="ECO:0000256" key="4">
    <source>
        <dbReference type="ARBA" id="ARBA00022729"/>
    </source>
</evidence>
<keyword evidence="8" id="KW-1185">Reference proteome</keyword>